<dbReference type="PROSITE" id="PS51747">
    <property type="entry name" value="CYT_DCMP_DEAMINASES_2"/>
    <property type="match status" value="1"/>
</dbReference>
<evidence type="ECO:0000259" key="1">
    <source>
        <dbReference type="PROSITE" id="PS51747"/>
    </source>
</evidence>
<proteinExistence type="predicted"/>
<dbReference type="SUPFAM" id="SSF54593">
    <property type="entry name" value="Glyoxalase/Bleomycin resistance protein/Dihydroxybiphenyl dioxygenase"/>
    <property type="match status" value="1"/>
</dbReference>
<dbReference type="InterPro" id="IPR029068">
    <property type="entry name" value="Glyas_Bleomycin-R_OHBP_Dase"/>
</dbReference>
<dbReference type="InterPro" id="IPR004360">
    <property type="entry name" value="Glyas_Fos-R_dOase_dom"/>
</dbReference>
<protein>
    <submittedName>
        <fullName evidence="3">Glyoxalase</fullName>
    </submittedName>
</protein>
<dbReference type="GO" id="GO:0047974">
    <property type="term" value="F:guanosine deaminase activity"/>
    <property type="evidence" value="ECO:0007669"/>
    <property type="project" value="TreeGrafter"/>
</dbReference>
<reference evidence="3 4" key="2">
    <citation type="journal article" date="2015" name="Stand. Genomic Sci.">
        <title>Draft genome sequence of Cellulomonas carbonis T26(T) and comparative analysis of six Cellulomonas genomes.</title>
        <authorList>
            <person name="Zhuang W."/>
            <person name="Zhang S."/>
            <person name="Xia X."/>
            <person name="Wang G."/>
        </authorList>
    </citation>
    <scope>NUCLEOTIDE SEQUENCE [LARGE SCALE GENOMIC DNA]</scope>
    <source>
        <strain evidence="3 4">T26</strain>
    </source>
</reference>
<keyword evidence="4" id="KW-1185">Reference proteome</keyword>
<name>A0A0A0BNQ9_9CELL</name>
<feature type="domain" description="VOC" evidence="2">
    <location>
        <begin position="7"/>
        <end position="131"/>
    </location>
</feature>
<dbReference type="GO" id="GO:0006152">
    <property type="term" value="P:purine nucleoside catabolic process"/>
    <property type="evidence" value="ECO:0007669"/>
    <property type="project" value="TreeGrafter"/>
</dbReference>
<dbReference type="RefSeq" id="WP_202595198.1">
    <property type="nucleotide sequence ID" value="NZ_AXCY01000108.1"/>
</dbReference>
<dbReference type="InterPro" id="IPR016193">
    <property type="entry name" value="Cytidine_deaminase-like"/>
</dbReference>
<dbReference type="Gene3D" id="3.10.180.10">
    <property type="entry name" value="2,3-Dihydroxybiphenyl 1,2-Dioxygenase, domain 1"/>
    <property type="match status" value="1"/>
</dbReference>
<dbReference type="InterPro" id="IPR002125">
    <property type="entry name" value="CMP_dCMP_dom"/>
</dbReference>
<comment type="caution">
    <text evidence="3">The sequence shown here is derived from an EMBL/GenBank/DDBJ whole genome shotgun (WGS) entry which is preliminary data.</text>
</comment>
<feature type="domain" description="CMP/dCMP-type deaminase" evidence="1">
    <location>
        <begin position="197"/>
        <end position="309"/>
    </location>
</feature>
<evidence type="ECO:0000259" key="2">
    <source>
        <dbReference type="PROSITE" id="PS51819"/>
    </source>
</evidence>
<accession>A0A0A0BNQ9</accession>
<reference evidence="3 4" key="1">
    <citation type="submission" date="2013-08" db="EMBL/GenBank/DDBJ databases">
        <title>Genome sequencing of Cellulomonas carbonis T26.</title>
        <authorList>
            <person name="Chen F."/>
            <person name="Li Y."/>
            <person name="Wang G."/>
        </authorList>
    </citation>
    <scope>NUCLEOTIDE SEQUENCE [LARGE SCALE GENOMIC DNA]</scope>
    <source>
        <strain evidence="3 4">T26</strain>
    </source>
</reference>
<evidence type="ECO:0000313" key="3">
    <source>
        <dbReference type="EMBL" id="KGM09287.1"/>
    </source>
</evidence>
<evidence type="ECO:0000313" key="4">
    <source>
        <dbReference type="Proteomes" id="UP000029839"/>
    </source>
</evidence>
<dbReference type="InterPro" id="IPR037523">
    <property type="entry name" value="VOC_core"/>
</dbReference>
<dbReference type="PANTHER" id="PTHR11079:SF161">
    <property type="entry name" value="CMP_DCMP-TYPE DEAMINASE DOMAIN-CONTAINING PROTEIN"/>
    <property type="match status" value="1"/>
</dbReference>
<organism evidence="3 4">
    <name type="scientific">Cellulomonas carbonis T26</name>
    <dbReference type="NCBI Taxonomy" id="947969"/>
    <lineage>
        <taxon>Bacteria</taxon>
        <taxon>Bacillati</taxon>
        <taxon>Actinomycetota</taxon>
        <taxon>Actinomycetes</taxon>
        <taxon>Micrococcales</taxon>
        <taxon>Cellulomonadaceae</taxon>
        <taxon>Cellulomonas</taxon>
    </lineage>
</organism>
<dbReference type="Pfam" id="PF00383">
    <property type="entry name" value="dCMP_cyt_deam_1"/>
    <property type="match status" value="1"/>
</dbReference>
<dbReference type="PANTHER" id="PTHR11079">
    <property type="entry name" value="CYTOSINE DEAMINASE FAMILY MEMBER"/>
    <property type="match status" value="1"/>
</dbReference>
<dbReference type="Pfam" id="PF00903">
    <property type="entry name" value="Glyoxalase"/>
    <property type="match status" value="1"/>
</dbReference>
<sequence>MAARPVRQLRVVLNTDDLPAALAFYRDALGLTEEAAFAGPGGAQVTILDAGRATLELANAAQSAFIAAVETGGAASTPVRLAFEVDDSAAVTARLGEAGADVLAEPVRTPWSSLNARFLGPEGLHVTVFQELATAPDDDGADGRTHDADDDGAVTVAHDGVATVARDGAATVARNEGATRPTPGAGLVAVGDPVPDGGEAALLALAVELASRNVAAGGQPFGAVAVRDGVVVGVGVNTVDATHDPTAHAEVEAVRDAARRAGTGDLRGVVVHSSCEPCPVCRVVAAAAGVDAIVYAASKDVVPGALGGDDAALRDAVTAARPDLVRLGSTTVDVSAPFTAWLGRR</sequence>
<gene>
    <name evidence="3" type="ORF">N868_03075</name>
</gene>
<dbReference type="EMBL" id="AXCY01000108">
    <property type="protein sequence ID" value="KGM09287.1"/>
    <property type="molecule type" value="Genomic_DNA"/>
</dbReference>
<dbReference type="PROSITE" id="PS51819">
    <property type="entry name" value="VOC"/>
    <property type="match status" value="1"/>
</dbReference>
<dbReference type="Gene3D" id="3.40.140.10">
    <property type="entry name" value="Cytidine Deaminase, domain 2"/>
    <property type="match status" value="1"/>
</dbReference>
<dbReference type="AlphaFoldDB" id="A0A0A0BNQ9"/>
<dbReference type="SUPFAM" id="SSF53927">
    <property type="entry name" value="Cytidine deaminase-like"/>
    <property type="match status" value="1"/>
</dbReference>
<dbReference type="Proteomes" id="UP000029839">
    <property type="component" value="Unassembled WGS sequence"/>
</dbReference>